<evidence type="ECO:0000259" key="2">
    <source>
        <dbReference type="Pfam" id="PF18962"/>
    </source>
</evidence>
<evidence type="ECO:0000256" key="1">
    <source>
        <dbReference type="ARBA" id="ARBA00022729"/>
    </source>
</evidence>
<dbReference type="EMBL" id="QKSB01000001">
    <property type="protein sequence ID" value="PZE18498.1"/>
    <property type="molecule type" value="Genomic_DNA"/>
</dbReference>
<dbReference type="NCBIfam" id="TIGR04183">
    <property type="entry name" value="Por_Secre_tail"/>
    <property type="match status" value="1"/>
</dbReference>
<keyword evidence="4" id="KW-1185">Reference proteome</keyword>
<feature type="domain" description="Secretion system C-terminal sorting" evidence="2">
    <location>
        <begin position="570"/>
        <end position="641"/>
    </location>
</feature>
<dbReference type="InterPro" id="IPR026444">
    <property type="entry name" value="Secre_tail"/>
</dbReference>
<dbReference type="AlphaFoldDB" id="A0A2W1NUP8"/>
<name>A0A2W1NUP8_9FLAO</name>
<sequence length="643" mass="71528">MKNLSFMKYLFTILIISLMHVSFTQPYMIQAINDAPSIYFNPALYQESYAGEISEMQNNWTYFSAGDSTYGAEVWKTNGDTCTLVKDVYLDAINGQNGNVIHKGIAPFGFTAFNNEMYLIGLDTNSGVNGAKNRVWQSNGLDIWAAPGLDSVIVYSNLITYNNVLVFLGYDETESLYKIFTLNSNNGILIYTVPTVFNPIGSFGSLSFTYLIEFQNKIYFIGHHNSDYQYLYEFDGTQVSFLLNANVSQLNFFNNINFDLSIELFMEYNNALYFTGYDTINGYELRKFDGNSVSLVADLNPGIENGCGTTFKLYNGMLYFEGNDGVNGWEMWTYDGVNVQMVHDLSQGVCGSNGQVSCAYIYMEVFNNKLYFTQDTAGVTGQLWMHDGTNSTIVKYMYPNHDDFYGVRDLKASGPYLYFRASDSLNGEQLWRFEACEIQNTQTVNSTCVPRLDDVGNVIVGSTVFKDTLLNSCGGDSVLTTNYTYYPINTSVSQNQNELDAIGIGYYYQWIDCNTGQAIVGETNQNFTASDNGQFAVVLTAPESGCSDTSACYTVVGLGIGVFDNEIFGIYPNPSKGSIAINVAAVEDVQQIKVFNVLGEAVSFVRSNSENNIQLEILGASKGVYVLKIQTATQQKSIKLLVE</sequence>
<dbReference type="OrthoDB" id="1489153at2"/>
<protein>
    <recommendedName>
        <fullName evidence="2">Secretion system C-terminal sorting domain-containing protein</fullName>
    </recommendedName>
</protein>
<keyword evidence="1" id="KW-0732">Signal</keyword>
<evidence type="ECO:0000313" key="4">
    <source>
        <dbReference type="Proteomes" id="UP000249248"/>
    </source>
</evidence>
<dbReference type="RefSeq" id="WP_111061398.1">
    <property type="nucleotide sequence ID" value="NZ_JBHUCU010000007.1"/>
</dbReference>
<organism evidence="3 4">
    <name type="scientific">Putridiphycobacter roseus</name>
    <dbReference type="NCBI Taxonomy" id="2219161"/>
    <lineage>
        <taxon>Bacteria</taxon>
        <taxon>Pseudomonadati</taxon>
        <taxon>Bacteroidota</taxon>
        <taxon>Flavobacteriia</taxon>
        <taxon>Flavobacteriales</taxon>
        <taxon>Crocinitomicaceae</taxon>
        <taxon>Putridiphycobacter</taxon>
    </lineage>
</organism>
<proteinExistence type="predicted"/>
<dbReference type="Proteomes" id="UP000249248">
    <property type="component" value="Unassembled WGS sequence"/>
</dbReference>
<comment type="caution">
    <text evidence="3">The sequence shown here is derived from an EMBL/GenBank/DDBJ whole genome shotgun (WGS) entry which is preliminary data.</text>
</comment>
<evidence type="ECO:0000313" key="3">
    <source>
        <dbReference type="EMBL" id="PZE18498.1"/>
    </source>
</evidence>
<accession>A0A2W1NUP8</accession>
<gene>
    <name evidence="3" type="ORF">DNU06_01300</name>
</gene>
<reference evidence="3 4" key="1">
    <citation type="submission" date="2018-06" db="EMBL/GenBank/DDBJ databases">
        <title>The draft genome sequence of Crocinitomix sp. SM1701.</title>
        <authorList>
            <person name="Zhang X."/>
        </authorList>
    </citation>
    <scope>NUCLEOTIDE SEQUENCE [LARGE SCALE GENOMIC DNA]</scope>
    <source>
        <strain evidence="3 4">SM1701</strain>
    </source>
</reference>
<dbReference type="Pfam" id="PF18962">
    <property type="entry name" value="Por_Secre_tail"/>
    <property type="match status" value="1"/>
</dbReference>